<proteinExistence type="predicted"/>
<dbReference type="EMBL" id="MHUT01000006">
    <property type="protein sequence ID" value="OHA81590.1"/>
    <property type="molecule type" value="Genomic_DNA"/>
</dbReference>
<name>A0A1G2S901_9BACT</name>
<gene>
    <name evidence="1" type="ORF">A3D51_02345</name>
</gene>
<accession>A0A1G2S901</accession>
<organism evidence="1 2">
    <name type="scientific">Candidatus Yonathbacteria bacterium RIFCSPHIGHO2_02_FULL_44_14</name>
    <dbReference type="NCBI Taxonomy" id="1802724"/>
    <lineage>
        <taxon>Bacteria</taxon>
        <taxon>Candidatus Yonathiibacteriota</taxon>
    </lineage>
</organism>
<evidence type="ECO:0000313" key="1">
    <source>
        <dbReference type="EMBL" id="OHA81590.1"/>
    </source>
</evidence>
<protein>
    <submittedName>
        <fullName evidence="1">Uncharacterized protein</fullName>
    </submittedName>
</protein>
<dbReference type="Proteomes" id="UP000179118">
    <property type="component" value="Unassembled WGS sequence"/>
</dbReference>
<evidence type="ECO:0000313" key="2">
    <source>
        <dbReference type="Proteomes" id="UP000179118"/>
    </source>
</evidence>
<reference evidence="1 2" key="1">
    <citation type="journal article" date="2016" name="Nat. Commun.">
        <title>Thousands of microbial genomes shed light on interconnected biogeochemical processes in an aquifer system.</title>
        <authorList>
            <person name="Anantharaman K."/>
            <person name="Brown C.T."/>
            <person name="Hug L.A."/>
            <person name="Sharon I."/>
            <person name="Castelle C.J."/>
            <person name="Probst A.J."/>
            <person name="Thomas B.C."/>
            <person name="Singh A."/>
            <person name="Wilkins M.J."/>
            <person name="Karaoz U."/>
            <person name="Brodie E.L."/>
            <person name="Williams K.H."/>
            <person name="Hubbard S.S."/>
            <person name="Banfield J.F."/>
        </authorList>
    </citation>
    <scope>NUCLEOTIDE SEQUENCE [LARGE SCALE GENOMIC DNA]</scope>
</reference>
<sequence length="79" mass="9117">MGQMEQSTGAGFTERQQLARNMAQMQLAYESDQAVIPWIEEHAKDFDDLVKRDPLILEELAEEKTHASAIEKVKKEIYH</sequence>
<dbReference type="AlphaFoldDB" id="A0A1G2S901"/>
<comment type="caution">
    <text evidence="1">The sequence shown here is derived from an EMBL/GenBank/DDBJ whole genome shotgun (WGS) entry which is preliminary data.</text>
</comment>